<keyword evidence="2" id="KW-1185">Reference proteome</keyword>
<evidence type="ECO:0000313" key="1">
    <source>
        <dbReference type="EMBL" id="KAK0663451.1"/>
    </source>
</evidence>
<comment type="caution">
    <text evidence="1">The sequence shown here is derived from an EMBL/GenBank/DDBJ whole genome shotgun (WGS) entry which is preliminary data.</text>
</comment>
<dbReference type="Proteomes" id="UP001174997">
    <property type="component" value="Unassembled WGS sequence"/>
</dbReference>
<dbReference type="EMBL" id="JAULSY010000131">
    <property type="protein sequence ID" value="KAK0663451.1"/>
    <property type="molecule type" value="Genomic_DNA"/>
</dbReference>
<reference evidence="1" key="1">
    <citation type="submission" date="2023-06" db="EMBL/GenBank/DDBJ databases">
        <title>Genome-scale phylogeny and comparative genomics of the fungal order Sordariales.</title>
        <authorList>
            <consortium name="Lawrence Berkeley National Laboratory"/>
            <person name="Hensen N."/>
            <person name="Bonometti L."/>
            <person name="Westerberg I."/>
            <person name="Brannstrom I.O."/>
            <person name="Guillou S."/>
            <person name="Cros-Aarteil S."/>
            <person name="Calhoun S."/>
            <person name="Haridas S."/>
            <person name="Kuo A."/>
            <person name="Mondo S."/>
            <person name="Pangilinan J."/>
            <person name="Riley R."/>
            <person name="Labutti K."/>
            <person name="Andreopoulos B."/>
            <person name="Lipzen A."/>
            <person name="Chen C."/>
            <person name="Yanf M."/>
            <person name="Daum C."/>
            <person name="Ng V."/>
            <person name="Clum A."/>
            <person name="Steindorff A."/>
            <person name="Ohm R."/>
            <person name="Martin F."/>
            <person name="Silar P."/>
            <person name="Natvig D."/>
            <person name="Lalanne C."/>
            <person name="Gautier V."/>
            <person name="Ament-Velasquez S.L."/>
            <person name="Kruys A."/>
            <person name="Hutchinson M.I."/>
            <person name="Powell A.J."/>
            <person name="Barry K."/>
            <person name="Miller A.N."/>
            <person name="Grigoriev I.V."/>
            <person name="Debuchy R."/>
            <person name="Gladieux P."/>
            <person name="Thoren M.H."/>
            <person name="Johannesson H."/>
        </authorList>
    </citation>
    <scope>NUCLEOTIDE SEQUENCE</scope>
    <source>
        <strain evidence="1">CBS 307.81</strain>
    </source>
</reference>
<sequence length="199" mass="21690">MSVGSKQMAPAEVVQDLHRTLGYSVNNVVDIALDNRSTEKMTAFALGTGVKIVDERVDVTRAEIGQLVRNTASAFQVLQEQARIIKEQADTIETLKRHIENPQPATGTSGSSRDAAALHALAQEVQALRARVTPLEVTVNNALLVGDQQGQSEVSLAANLKSIHDKEREEFKARFHEILCGCHHDHDTLKASLNSHIAV</sequence>
<evidence type="ECO:0000313" key="2">
    <source>
        <dbReference type="Proteomes" id="UP001174997"/>
    </source>
</evidence>
<proteinExistence type="predicted"/>
<accession>A0AA39Z3G1</accession>
<protein>
    <submittedName>
        <fullName evidence="1">Uncharacterized protein</fullName>
    </submittedName>
</protein>
<name>A0AA39Z3G1_9PEZI</name>
<gene>
    <name evidence="1" type="ORF">QBC41DRAFT_329263</name>
</gene>
<organism evidence="1 2">
    <name type="scientific">Cercophora samala</name>
    <dbReference type="NCBI Taxonomy" id="330535"/>
    <lineage>
        <taxon>Eukaryota</taxon>
        <taxon>Fungi</taxon>
        <taxon>Dikarya</taxon>
        <taxon>Ascomycota</taxon>
        <taxon>Pezizomycotina</taxon>
        <taxon>Sordariomycetes</taxon>
        <taxon>Sordariomycetidae</taxon>
        <taxon>Sordariales</taxon>
        <taxon>Lasiosphaeriaceae</taxon>
        <taxon>Cercophora</taxon>
    </lineage>
</organism>
<dbReference type="AlphaFoldDB" id="A0AA39Z3G1"/>